<dbReference type="GO" id="GO:0005744">
    <property type="term" value="C:TIM23 mitochondrial import inner membrane translocase complex"/>
    <property type="evidence" value="ECO:0007669"/>
    <property type="project" value="InterPro"/>
</dbReference>
<dbReference type="InterPro" id="IPR050844">
    <property type="entry name" value="Coatomer_complex_subunit"/>
</dbReference>
<dbReference type="EMBL" id="NAJN01001304">
    <property type="protein sequence ID" value="TKA64164.1"/>
    <property type="molecule type" value="Genomic_DNA"/>
</dbReference>
<evidence type="ECO:0000256" key="10">
    <source>
        <dbReference type="ARBA" id="ARBA00022989"/>
    </source>
</evidence>
<dbReference type="InterPro" id="IPR038552">
    <property type="entry name" value="Tim21_IMS_sf"/>
</dbReference>
<evidence type="ECO:0000313" key="16">
    <source>
        <dbReference type="EMBL" id="TKA64164.1"/>
    </source>
</evidence>
<dbReference type="InterPro" id="IPR013261">
    <property type="entry name" value="Tim21"/>
</dbReference>
<dbReference type="GO" id="GO:0030126">
    <property type="term" value="C:COPI vesicle coat"/>
    <property type="evidence" value="ECO:0007669"/>
    <property type="project" value="TreeGrafter"/>
</dbReference>
<keyword evidence="17" id="KW-1185">Reference proteome</keyword>
<evidence type="ECO:0000256" key="2">
    <source>
        <dbReference type="ARBA" id="ARBA00010867"/>
    </source>
</evidence>
<evidence type="ECO:0000256" key="6">
    <source>
        <dbReference type="ARBA" id="ARBA00022692"/>
    </source>
</evidence>
<evidence type="ECO:0000256" key="5">
    <source>
        <dbReference type="ARBA" id="ARBA00022574"/>
    </source>
</evidence>
<keyword evidence="12" id="KW-0472">Membrane</keyword>
<dbReference type="PROSITE" id="PS50294">
    <property type="entry name" value="WD_REPEATS_REGION"/>
    <property type="match status" value="1"/>
</dbReference>
<keyword evidence="10" id="KW-1133">Transmembrane helix</keyword>
<comment type="subcellular location">
    <subcellularLocation>
        <location evidence="1">Mitochondrion inner membrane</location>
        <topology evidence="1">Single-pass membrane protein</topology>
    </subcellularLocation>
</comment>
<evidence type="ECO:0000256" key="9">
    <source>
        <dbReference type="ARBA" id="ARBA00022946"/>
    </source>
</evidence>
<dbReference type="SUPFAM" id="SSF50978">
    <property type="entry name" value="WD40 repeat-like"/>
    <property type="match status" value="1"/>
</dbReference>
<comment type="function">
    <text evidence="13">Essential component of the TIM23 complex, a complex that mediates the translocation of transit peptide-containing proteins across the mitochondrial inner membrane. Required to keep the TOM and the TIM23 complexes in close contact. At some point, it is released from the TOM23 complex to allow protein translocation into the mitochondrial matrix.</text>
</comment>
<accession>A0A4U0WLW1</accession>
<dbReference type="FunFam" id="3.10.450.320:FF:000002">
    <property type="entry name" value="Mitochondrial import inner membrane translocase subunit tim21"/>
    <property type="match status" value="1"/>
</dbReference>
<evidence type="ECO:0000256" key="12">
    <source>
        <dbReference type="ARBA" id="ARBA00023136"/>
    </source>
</evidence>
<dbReference type="GO" id="GO:0006891">
    <property type="term" value="P:intra-Golgi vesicle-mediated transport"/>
    <property type="evidence" value="ECO:0007669"/>
    <property type="project" value="TreeGrafter"/>
</dbReference>
<dbReference type="InterPro" id="IPR001680">
    <property type="entry name" value="WD40_rpt"/>
</dbReference>
<evidence type="ECO:0000256" key="13">
    <source>
        <dbReference type="ARBA" id="ARBA00060204"/>
    </source>
</evidence>
<dbReference type="Proteomes" id="UP000308768">
    <property type="component" value="Unassembled WGS sequence"/>
</dbReference>
<dbReference type="Pfam" id="PF08294">
    <property type="entry name" value="TIM21"/>
    <property type="match status" value="1"/>
</dbReference>
<evidence type="ECO:0000256" key="7">
    <source>
        <dbReference type="ARBA" id="ARBA00022737"/>
    </source>
</evidence>
<dbReference type="AlphaFoldDB" id="A0A4U0WLW1"/>
<sequence length="308" mass="35458">MTGAVATVIYLEVFSMDSKTAIFNRAADKVKKDARCVEVLGPKKEIIAFGEPSWSRWARNRTIASRTEKDKAGIDHLYMHFNVQGPLNAGVVNLHMTKRPDESEFEYRFLSLDVKGHERIYIENADAGKLDKRNQGKMSGHKGQESIHGEFLGDQRQVSSASYEENQKRQLFARSERVKGIDFHPTEPWILTTLYSGHVYIWSYETQAVIKTFELTDVPVRAGRFIARKNWIVCGSDDFQLRVYNYNTSEKITSFEAHPDYIRAIVVHPSQPFVLTASDDMTIKLWDWEKGWRCVQVFEGHSHYVMGQ</sequence>
<evidence type="ECO:0000256" key="8">
    <source>
        <dbReference type="ARBA" id="ARBA00022792"/>
    </source>
</evidence>
<dbReference type="Pfam" id="PF00400">
    <property type="entry name" value="WD40"/>
    <property type="match status" value="2"/>
</dbReference>
<dbReference type="PANTHER" id="PTHR19876">
    <property type="entry name" value="COATOMER"/>
    <property type="match status" value="1"/>
</dbReference>
<keyword evidence="6" id="KW-0812">Transmembrane</keyword>
<reference evidence="16 17" key="1">
    <citation type="submission" date="2017-03" db="EMBL/GenBank/DDBJ databases">
        <title>Genomes of endolithic fungi from Antarctica.</title>
        <authorList>
            <person name="Coleine C."/>
            <person name="Masonjones S."/>
            <person name="Stajich J.E."/>
        </authorList>
    </citation>
    <scope>NUCLEOTIDE SEQUENCE [LARGE SCALE GENOMIC DNA]</scope>
    <source>
        <strain evidence="16 17">CCFEE 5187</strain>
    </source>
</reference>
<dbReference type="GO" id="GO:0006888">
    <property type="term" value="P:endoplasmic reticulum to Golgi vesicle-mediated transport"/>
    <property type="evidence" value="ECO:0007669"/>
    <property type="project" value="TreeGrafter"/>
</dbReference>
<dbReference type="SMART" id="SM00320">
    <property type="entry name" value="WD40"/>
    <property type="match status" value="3"/>
</dbReference>
<dbReference type="GO" id="GO:0030150">
    <property type="term" value="P:protein import into mitochondrial matrix"/>
    <property type="evidence" value="ECO:0007669"/>
    <property type="project" value="InterPro"/>
</dbReference>
<evidence type="ECO:0000313" key="17">
    <source>
        <dbReference type="Proteomes" id="UP000308768"/>
    </source>
</evidence>
<dbReference type="GO" id="GO:0006886">
    <property type="term" value="P:intracellular protein transport"/>
    <property type="evidence" value="ECO:0007669"/>
    <property type="project" value="TreeGrafter"/>
</dbReference>
<evidence type="ECO:0000256" key="3">
    <source>
        <dbReference type="ARBA" id="ARBA00020213"/>
    </source>
</evidence>
<dbReference type="STRING" id="331657.A0A4U0WLW1"/>
<evidence type="ECO:0000256" key="4">
    <source>
        <dbReference type="ARBA" id="ARBA00020726"/>
    </source>
</evidence>
<dbReference type="OrthoDB" id="436405at2759"/>
<dbReference type="InterPro" id="IPR015943">
    <property type="entry name" value="WD40/YVTN_repeat-like_dom_sf"/>
</dbReference>
<protein>
    <recommendedName>
        <fullName evidence="4">Mitochondrial import inner membrane translocase subunit TIM21</fullName>
    </recommendedName>
    <alternativeName>
        <fullName evidence="3 14">mitochondrial import inner membrane translocase subunit TIM21</fullName>
    </alternativeName>
</protein>
<keyword evidence="5 15" id="KW-0853">WD repeat</keyword>
<dbReference type="Gene3D" id="3.10.450.320">
    <property type="entry name" value="Mitochondrial import inner membrane translocase subunit Tim21"/>
    <property type="match status" value="1"/>
</dbReference>
<dbReference type="PANTHER" id="PTHR19876:SF2">
    <property type="entry name" value="COATOMER SUBUNIT BETA"/>
    <property type="match status" value="1"/>
</dbReference>
<evidence type="ECO:0000256" key="15">
    <source>
        <dbReference type="PROSITE-ProRule" id="PRU00221"/>
    </source>
</evidence>
<evidence type="ECO:0000256" key="14">
    <source>
        <dbReference type="ARBA" id="ARBA00067208"/>
    </source>
</evidence>
<keyword evidence="9" id="KW-0809">Transit peptide</keyword>
<gene>
    <name evidence="16" type="ORF">B0A49_05756</name>
</gene>
<feature type="repeat" description="WD" evidence="15">
    <location>
        <begin position="255"/>
        <end position="287"/>
    </location>
</feature>
<comment type="caution">
    <text evidence="16">The sequence shown here is derived from an EMBL/GenBank/DDBJ whole genome shotgun (WGS) entry which is preliminary data.</text>
</comment>
<dbReference type="InterPro" id="IPR036322">
    <property type="entry name" value="WD40_repeat_dom_sf"/>
</dbReference>
<comment type="similarity">
    <text evidence="2">Belongs to the TIM21 family.</text>
</comment>
<evidence type="ECO:0000256" key="11">
    <source>
        <dbReference type="ARBA" id="ARBA00023128"/>
    </source>
</evidence>
<organism evidence="16 17">
    <name type="scientific">Cryomyces minteri</name>
    <dbReference type="NCBI Taxonomy" id="331657"/>
    <lineage>
        <taxon>Eukaryota</taxon>
        <taxon>Fungi</taxon>
        <taxon>Dikarya</taxon>
        <taxon>Ascomycota</taxon>
        <taxon>Pezizomycotina</taxon>
        <taxon>Dothideomycetes</taxon>
        <taxon>Dothideomycetes incertae sedis</taxon>
        <taxon>Cryomyces</taxon>
    </lineage>
</organism>
<dbReference type="Gene3D" id="2.130.10.10">
    <property type="entry name" value="YVTN repeat-like/Quinoprotein amine dehydrogenase"/>
    <property type="match status" value="1"/>
</dbReference>
<dbReference type="GO" id="GO:0006890">
    <property type="term" value="P:retrograde vesicle-mediated transport, Golgi to endoplasmic reticulum"/>
    <property type="evidence" value="ECO:0007669"/>
    <property type="project" value="TreeGrafter"/>
</dbReference>
<dbReference type="PROSITE" id="PS50082">
    <property type="entry name" value="WD_REPEATS_2"/>
    <property type="match status" value="1"/>
</dbReference>
<keyword evidence="7" id="KW-0677">Repeat</keyword>
<name>A0A4U0WLW1_9PEZI</name>
<proteinExistence type="inferred from homology"/>
<keyword evidence="8" id="KW-0999">Mitochondrion inner membrane</keyword>
<evidence type="ECO:0000256" key="1">
    <source>
        <dbReference type="ARBA" id="ARBA00004434"/>
    </source>
</evidence>
<keyword evidence="11" id="KW-0496">Mitochondrion</keyword>